<evidence type="ECO:0000313" key="11">
    <source>
        <dbReference type="Proteomes" id="UP000003656"/>
    </source>
</evidence>
<gene>
    <name evidence="10" type="primary">gltD</name>
    <name evidence="10" type="ORF">BIFGAL_02713</name>
</gene>
<evidence type="ECO:0000256" key="3">
    <source>
        <dbReference type="ARBA" id="ARBA00023002"/>
    </source>
</evidence>
<dbReference type="PANTHER" id="PTHR43100">
    <property type="entry name" value="GLUTAMATE SYNTHASE [NADPH] SMALL CHAIN"/>
    <property type="match status" value="1"/>
</dbReference>
<proteinExistence type="predicted"/>
<feature type="domain" description="Dihydroprymidine dehydrogenase" evidence="9">
    <location>
        <begin position="60"/>
        <end position="150"/>
    </location>
</feature>
<evidence type="ECO:0000256" key="1">
    <source>
        <dbReference type="ARBA" id="ARBA00022605"/>
    </source>
</evidence>
<dbReference type="GO" id="GO:0051536">
    <property type="term" value="F:iron-sulfur cluster binding"/>
    <property type="evidence" value="ECO:0007669"/>
    <property type="project" value="UniProtKB-KW"/>
</dbReference>
<dbReference type="GO" id="GO:0004355">
    <property type="term" value="F:glutamate synthase (NADPH) activity"/>
    <property type="evidence" value="ECO:0007669"/>
    <property type="project" value="UniProtKB-EC"/>
</dbReference>
<organism evidence="10 11">
    <name type="scientific">Bifidobacterium gallicum DSM 20093 = LMG 11596</name>
    <dbReference type="NCBI Taxonomy" id="561180"/>
    <lineage>
        <taxon>Bacteria</taxon>
        <taxon>Bacillati</taxon>
        <taxon>Actinomycetota</taxon>
        <taxon>Actinomycetes</taxon>
        <taxon>Bifidobacteriales</taxon>
        <taxon>Bifidobacteriaceae</taxon>
        <taxon>Bifidobacterium</taxon>
    </lineage>
</organism>
<dbReference type="GO" id="GO:0016639">
    <property type="term" value="F:oxidoreductase activity, acting on the CH-NH2 group of donors, NAD or NADP as acceptor"/>
    <property type="evidence" value="ECO:0007669"/>
    <property type="project" value="InterPro"/>
</dbReference>
<dbReference type="Gene3D" id="3.50.50.60">
    <property type="entry name" value="FAD/NAD(P)-binding domain"/>
    <property type="match status" value="2"/>
</dbReference>
<dbReference type="NCBIfam" id="TIGR01317">
    <property type="entry name" value="GOGAT_sm_gam"/>
    <property type="match status" value="1"/>
</dbReference>
<dbReference type="STRING" id="561180.BIFGAL_02713"/>
<dbReference type="Gene3D" id="1.10.1060.10">
    <property type="entry name" value="Alpha-helical ferredoxin"/>
    <property type="match status" value="1"/>
</dbReference>
<evidence type="ECO:0000259" key="9">
    <source>
        <dbReference type="Pfam" id="PF14691"/>
    </source>
</evidence>
<evidence type="ECO:0000313" key="10">
    <source>
        <dbReference type="EMBL" id="EFA23608.1"/>
    </source>
</evidence>
<dbReference type="GO" id="GO:0006537">
    <property type="term" value="P:glutamate biosynthetic process"/>
    <property type="evidence" value="ECO:0007669"/>
    <property type="project" value="UniProtKB-KW"/>
</dbReference>
<protein>
    <submittedName>
        <fullName evidence="10">Glutamate synthase subunit beta</fullName>
        <ecNumber evidence="10">1.4.1.13</ecNumber>
    </submittedName>
</protein>
<dbReference type="InterPro" id="IPR036188">
    <property type="entry name" value="FAD/NAD-bd_sf"/>
</dbReference>
<dbReference type="SUPFAM" id="SSF51971">
    <property type="entry name" value="Nucleotide-binding domain"/>
    <property type="match status" value="2"/>
</dbReference>
<dbReference type="Proteomes" id="UP000003656">
    <property type="component" value="Unassembled WGS sequence"/>
</dbReference>
<dbReference type="FunFam" id="3.50.50.60:FF:000124">
    <property type="entry name" value="Glutamate synthase small subunit"/>
    <property type="match status" value="1"/>
</dbReference>
<dbReference type="AlphaFoldDB" id="D1NSF6"/>
<evidence type="ECO:0000256" key="2">
    <source>
        <dbReference type="ARBA" id="ARBA00022723"/>
    </source>
</evidence>
<keyword evidence="6" id="KW-0314">Glutamate biosynthesis</keyword>
<accession>D1NSF6</accession>
<dbReference type="eggNOG" id="COG0493">
    <property type="taxonomic scope" value="Bacteria"/>
</dbReference>
<dbReference type="PRINTS" id="PR00419">
    <property type="entry name" value="ADXRDTASE"/>
</dbReference>
<dbReference type="Pfam" id="PF14691">
    <property type="entry name" value="Fer4_20"/>
    <property type="match status" value="1"/>
</dbReference>
<feature type="domain" description="FAD/NAD(P)-binding" evidence="8">
    <location>
        <begin position="166"/>
        <end position="497"/>
    </location>
</feature>
<keyword evidence="1" id="KW-0028">Amino-acid biosynthesis</keyword>
<comment type="pathway">
    <text evidence="7">Amino-acid biosynthesis.</text>
</comment>
<dbReference type="InterPro" id="IPR009051">
    <property type="entry name" value="Helical_ferredxn"/>
</dbReference>
<dbReference type="InterPro" id="IPR006005">
    <property type="entry name" value="Glut_synth_ssu1"/>
</dbReference>
<keyword evidence="3 10" id="KW-0560">Oxidoreductase</keyword>
<keyword evidence="2" id="KW-0479">Metal-binding</keyword>
<dbReference type="GO" id="GO:0046872">
    <property type="term" value="F:metal ion binding"/>
    <property type="evidence" value="ECO:0007669"/>
    <property type="project" value="UniProtKB-KW"/>
</dbReference>
<dbReference type="InterPro" id="IPR051394">
    <property type="entry name" value="Glutamate_Synthase"/>
</dbReference>
<sequence length="530" mass="58341">MHLASGKRRTSTLWKELADMGDPKGFLKVRTRHELAERPVQERIQDWLDVHAESGLQPWTQAQAARCMDCGTPFCMSGCPLGNLIPEWNDLVRQGQWQDAYDRLSMTNNFPEVTGRICPALCESACVLGIHQPPTMIRNDECTIIDQAWELDIVEPQRPQRLTDMTVAVVGSGPAGLACAQQLTRAGHTVVVYERDDAIGGLMRYGIPNFKLDKRLIDRRVEQMEAEGTRFRTNTEIGKDISWDELRDRYDAVVVAIGSTVPRDMNLPGRSMDGIHFAMEFLPDATRRVYGVEPVHDLTAKDKHVVIIGGGDTGSDCLGTAIRQGAKDVTVLQIMPQEPLTRPDNQPWPTFARLYQKTSSMEEGGEYIYNTDSVEFEGTPEQEAKVTIETSTQTEGFIADEHGHVTGLKIVDVAPGQNGPFTRQPGTERVIPADLVLISVGFLHPDTDTLVEQMPVDLDARGNVARDDAFQTSQPGVFSCGDAGRGQSLVVWAIAEGRSCAAAVDSYLMGGTELPAPIKASAKPMMLPRV</sequence>
<evidence type="ECO:0000256" key="5">
    <source>
        <dbReference type="ARBA" id="ARBA00023014"/>
    </source>
</evidence>
<dbReference type="InterPro" id="IPR023753">
    <property type="entry name" value="FAD/NAD-binding_dom"/>
</dbReference>
<dbReference type="EMBL" id="ABXB03000001">
    <property type="protein sequence ID" value="EFA23608.1"/>
    <property type="molecule type" value="Genomic_DNA"/>
</dbReference>
<dbReference type="InterPro" id="IPR028261">
    <property type="entry name" value="DPD_II"/>
</dbReference>
<comment type="caution">
    <text evidence="10">The sequence shown here is derived from an EMBL/GenBank/DDBJ whole genome shotgun (WGS) entry which is preliminary data.</text>
</comment>
<keyword evidence="5" id="KW-0411">Iron-sulfur</keyword>
<dbReference type="PANTHER" id="PTHR43100:SF1">
    <property type="entry name" value="GLUTAMATE SYNTHASE [NADPH] SMALL CHAIN"/>
    <property type="match status" value="1"/>
</dbReference>
<reference evidence="10 11" key="1">
    <citation type="submission" date="2009-11" db="EMBL/GenBank/DDBJ databases">
        <authorList>
            <person name="Weinstock G."/>
            <person name="Sodergren E."/>
            <person name="Clifton S."/>
            <person name="Fulton L."/>
            <person name="Fulton B."/>
            <person name="Courtney L."/>
            <person name="Fronick C."/>
            <person name="Harrison M."/>
            <person name="Strong C."/>
            <person name="Farmer C."/>
            <person name="Delahaunty K."/>
            <person name="Markovic C."/>
            <person name="Hall O."/>
            <person name="Minx P."/>
            <person name="Tomlinson C."/>
            <person name="Mitreva M."/>
            <person name="Nelson J."/>
            <person name="Hou S."/>
            <person name="Wollam A."/>
            <person name="Pepin K.H."/>
            <person name="Johnson M."/>
            <person name="Bhonagiri V."/>
            <person name="Nash W.E."/>
            <person name="Warren W."/>
            <person name="Chinwalla A."/>
            <person name="Mardis E.R."/>
            <person name="Wilson R.K."/>
        </authorList>
    </citation>
    <scope>NUCLEOTIDE SEQUENCE [LARGE SCALE GENOMIC DNA]</scope>
    <source>
        <strain evidence="10 11">DSM 20093</strain>
    </source>
</reference>
<dbReference type="EC" id="1.4.1.13" evidence="10"/>
<evidence type="ECO:0000256" key="7">
    <source>
        <dbReference type="ARBA" id="ARBA00029440"/>
    </source>
</evidence>
<evidence type="ECO:0000256" key="4">
    <source>
        <dbReference type="ARBA" id="ARBA00023004"/>
    </source>
</evidence>
<evidence type="ECO:0000256" key="6">
    <source>
        <dbReference type="ARBA" id="ARBA00023164"/>
    </source>
</evidence>
<dbReference type="Pfam" id="PF07992">
    <property type="entry name" value="Pyr_redox_2"/>
    <property type="match status" value="1"/>
</dbReference>
<evidence type="ECO:0000259" key="8">
    <source>
        <dbReference type="Pfam" id="PF07992"/>
    </source>
</evidence>
<name>D1NSF6_9BIFI</name>
<keyword evidence="4" id="KW-0408">Iron</keyword>
<dbReference type="SUPFAM" id="SSF46548">
    <property type="entry name" value="alpha-helical ferredoxin"/>
    <property type="match status" value="1"/>
</dbReference>